<dbReference type="InterPro" id="IPR011855">
    <property type="entry name" value="Phgtail_TP901_1"/>
</dbReference>
<gene>
    <name evidence="1" type="ORF">ABVK50_12125</name>
</gene>
<accession>A0AAU8CX01</accession>
<dbReference type="Pfam" id="PF06199">
    <property type="entry name" value="Phage_tail_2"/>
    <property type="match status" value="1"/>
</dbReference>
<organism evidence="1">
    <name type="scientific">Mesorhizobium sp. WSM2240</name>
    <dbReference type="NCBI Taxonomy" id="3228851"/>
    <lineage>
        <taxon>Bacteria</taxon>
        <taxon>Pseudomonadati</taxon>
        <taxon>Pseudomonadota</taxon>
        <taxon>Alphaproteobacteria</taxon>
        <taxon>Hyphomicrobiales</taxon>
        <taxon>Phyllobacteriaceae</taxon>
        <taxon>Mesorhizobium</taxon>
    </lineage>
</organism>
<dbReference type="RefSeq" id="WP_353641320.1">
    <property type="nucleotide sequence ID" value="NZ_CP159253.1"/>
</dbReference>
<proteinExistence type="predicted"/>
<dbReference type="AlphaFoldDB" id="A0AAU8CX01"/>
<reference evidence="1" key="1">
    <citation type="submission" date="2024-06" db="EMBL/GenBank/DDBJ databases">
        <title>Mesorhizobium karijinii sp. nov., a symbiont of the iconic Swainsona formosa from arid Australia.</title>
        <authorList>
            <person name="Hill Y.J."/>
            <person name="Watkin E.L.J."/>
            <person name="O'Hara G.W."/>
            <person name="Terpolilli J."/>
            <person name="Tye M.L."/>
            <person name="Kohlmeier M.G."/>
        </authorList>
    </citation>
    <scope>NUCLEOTIDE SEQUENCE</scope>
    <source>
        <strain evidence="1">WSM2240</strain>
    </source>
</reference>
<protein>
    <submittedName>
        <fullName evidence="1">Phage tail tube protein</fullName>
    </submittedName>
</protein>
<sequence length="151" mass="15924">MAPPITLNGRQLLVQIGDGADPEVFTHDCLINTERGIAFASETNRETIPDCADPEAPGWSVMNKSGLSATISGAGRLHTPSVETWFNWFNSDDTKNVRVLLNGVALANGGGYWAGAFKLTAFEATGPETGRAAVSVTIESDGEVTWVDAAA</sequence>
<dbReference type="EMBL" id="CP159253">
    <property type="protein sequence ID" value="XCG51169.1"/>
    <property type="molecule type" value="Genomic_DNA"/>
</dbReference>
<evidence type="ECO:0000313" key="1">
    <source>
        <dbReference type="EMBL" id="XCG51169.1"/>
    </source>
</evidence>
<name>A0AAU8CX01_9HYPH</name>